<dbReference type="EMBL" id="REGN01004681">
    <property type="protein sequence ID" value="RNA16562.1"/>
    <property type="molecule type" value="Genomic_DNA"/>
</dbReference>
<organism evidence="1 2">
    <name type="scientific">Brachionus plicatilis</name>
    <name type="common">Marine rotifer</name>
    <name type="synonym">Brachionus muelleri</name>
    <dbReference type="NCBI Taxonomy" id="10195"/>
    <lineage>
        <taxon>Eukaryota</taxon>
        <taxon>Metazoa</taxon>
        <taxon>Spiralia</taxon>
        <taxon>Gnathifera</taxon>
        <taxon>Rotifera</taxon>
        <taxon>Eurotatoria</taxon>
        <taxon>Monogononta</taxon>
        <taxon>Pseudotrocha</taxon>
        <taxon>Ploima</taxon>
        <taxon>Brachionidae</taxon>
        <taxon>Brachionus</taxon>
    </lineage>
</organism>
<sequence length="131" mass="15606">MEKENRELFNYFVSLGLILPIQNCTNDSCLKKDINVSKLIQYLAQWWIKTNIKKYGSFKTQNYDAKHLNYGAYMKHFVDRTFFYLMKYVSVVLVLNKDLELKTLCHAIKLVIVLDLNKLVLRSNRWYLSIT</sequence>
<evidence type="ECO:0000313" key="1">
    <source>
        <dbReference type="EMBL" id="RNA16562.1"/>
    </source>
</evidence>
<accession>A0A3M7QYY3</accession>
<comment type="caution">
    <text evidence="1">The sequence shown here is derived from an EMBL/GenBank/DDBJ whole genome shotgun (WGS) entry which is preliminary data.</text>
</comment>
<protein>
    <submittedName>
        <fullName evidence="1">Uncharacterized protein</fullName>
    </submittedName>
</protein>
<evidence type="ECO:0000313" key="2">
    <source>
        <dbReference type="Proteomes" id="UP000276133"/>
    </source>
</evidence>
<reference evidence="1 2" key="1">
    <citation type="journal article" date="2018" name="Sci. Rep.">
        <title>Genomic signatures of local adaptation to the degree of environmental predictability in rotifers.</title>
        <authorList>
            <person name="Franch-Gras L."/>
            <person name="Hahn C."/>
            <person name="Garcia-Roger E.M."/>
            <person name="Carmona M.J."/>
            <person name="Serra M."/>
            <person name="Gomez A."/>
        </authorList>
    </citation>
    <scope>NUCLEOTIDE SEQUENCE [LARGE SCALE GENOMIC DNA]</scope>
    <source>
        <strain evidence="1">HYR1</strain>
    </source>
</reference>
<keyword evidence="2" id="KW-1185">Reference proteome</keyword>
<proteinExistence type="predicted"/>
<dbReference type="Proteomes" id="UP000276133">
    <property type="component" value="Unassembled WGS sequence"/>
</dbReference>
<dbReference type="AlphaFoldDB" id="A0A3M7QYY3"/>
<gene>
    <name evidence="1" type="ORF">BpHYR1_023413</name>
</gene>
<name>A0A3M7QYY3_BRAPC</name>